<reference evidence="1 2" key="1">
    <citation type="journal article" date="2019" name="Genome Biol. Evol.">
        <title>Insights into the evolution of the New World diploid cottons (Gossypium, subgenus Houzingenia) based on genome sequencing.</title>
        <authorList>
            <person name="Grover C.E."/>
            <person name="Arick M.A. 2nd"/>
            <person name="Thrash A."/>
            <person name="Conover J.L."/>
            <person name="Sanders W.S."/>
            <person name="Peterson D.G."/>
            <person name="Frelichowski J.E."/>
            <person name="Scheffler J.A."/>
            <person name="Scheffler B.E."/>
            <person name="Wendel J.F."/>
        </authorList>
    </citation>
    <scope>NUCLEOTIDE SEQUENCE [LARGE SCALE GENOMIC DNA]</scope>
    <source>
        <strain evidence="1">0</strain>
        <tissue evidence="1">Leaf</tissue>
    </source>
</reference>
<accession>A0A7J9HU93</accession>
<dbReference type="OrthoDB" id="10392858at2759"/>
<evidence type="ECO:0000313" key="2">
    <source>
        <dbReference type="Proteomes" id="UP000593560"/>
    </source>
</evidence>
<evidence type="ECO:0008006" key="3">
    <source>
        <dbReference type="Google" id="ProtNLM"/>
    </source>
</evidence>
<evidence type="ECO:0000313" key="1">
    <source>
        <dbReference type="EMBL" id="MBA0813430.1"/>
    </source>
</evidence>
<dbReference type="Proteomes" id="UP000593560">
    <property type="component" value="Unassembled WGS sequence"/>
</dbReference>
<dbReference type="AlphaFoldDB" id="A0A7J9HU93"/>
<protein>
    <recommendedName>
        <fullName evidence="3">DUF4283 domain-containing protein</fullName>
    </recommendedName>
</protein>
<gene>
    <name evidence="1" type="ORF">Gohar_027278</name>
</gene>
<sequence>MFVEEESVVFCGDISMEEELANINIADDEEEPVQAVGDELGVEEDYSLCMVGWVLIDNVVDFPSIRNTLVDLWHPLGEYLSQILGRRENFIGQFMEYDNALVARRVRKYIRIRYEKITLFYFLCDILGHGEDFYPVRSTLGEQEVEFDWDSSLRDPPRRPTSVVSRWLREDPGDGVRIGMERLDGYQGKTGMDDIQSKMSFFNVLVSEIGPNMSKGMEQVVEERPIEFIKGKKMQGVQGEGQPALIINEAKDLEYPNEISMATRK</sequence>
<dbReference type="EMBL" id="JABFAD010000011">
    <property type="protein sequence ID" value="MBA0813430.1"/>
    <property type="molecule type" value="Genomic_DNA"/>
</dbReference>
<comment type="caution">
    <text evidence="1">The sequence shown here is derived from an EMBL/GenBank/DDBJ whole genome shotgun (WGS) entry which is preliminary data.</text>
</comment>
<proteinExistence type="predicted"/>
<organism evidence="1 2">
    <name type="scientific">Gossypium harknessii</name>
    <dbReference type="NCBI Taxonomy" id="34285"/>
    <lineage>
        <taxon>Eukaryota</taxon>
        <taxon>Viridiplantae</taxon>
        <taxon>Streptophyta</taxon>
        <taxon>Embryophyta</taxon>
        <taxon>Tracheophyta</taxon>
        <taxon>Spermatophyta</taxon>
        <taxon>Magnoliopsida</taxon>
        <taxon>eudicotyledons</taxon>
        <taxon>Gunneridae</taxon>
        <taxon>Pentapetalae</taxon>
        <taxon>rosids</taxon>
        <taxon>malvids</taxon>
        <taxon>Malvales</taxon>
        <taxon>Malvaceae</taxon>
        <taxon>Malvoideae</taxon>
        <taxon>Gossypium</taxon>
    </lineage>
</organism>
<name>A0A7J9HU93_9ROSI</name>
<keyword evidence="2" id="KW-1185">Reference proteome</keyword>